<evidence type="ECO:0000256" key="1">
    <source>
        <dbReference type="ARBA" id="ARBA00009477"/>
    </source>
</evidence>
<evidence type="ECO:0000259" key="2">
    <source>
        <dbReference type="Pfam" id="PF25954"/>
    </source>
</evidence>
<dbReference type="PANTHER" id="PTHR30469:SF36">
    <property type="entry name" value="BLL3903 PROTEIN"/>
    <property type="match status" value="1"/>
</dbReference>
<dbReference type="PANTHER" id="PTHR30469">
    <property type="entry name" value="MULTIDRUG RESISTANCE PROTEIN MDTA"/>
    <property type="match status" value="1"/>
</dbReference>
<keyword evidence="5" id="KW-1185">Reference proteome</keyword>
<dbReference type="Pfam" id="PF25975">
    <property type="entry name" value="CzcB_C"/>
    <property type="match status" value="1"/>
</dbReference>
<evidence type="ECO:0000259" key="3">
    <source>
        <dbReference type="Pfam" id="PF25975"/>
    </source>
</evidence>
<evidence type="ECO:0000313" key="4">
    <source>
        <dbReference type="EMBL" id="MCB5228182.1"/>
    </source>
</evidence>
<dbReference type="InterPro" id="IPR006143">
    <property type="entry name" value="RND_pump_MFP"/>
</dbReference>
<dbReference type="Gene3D" id="1.10.287.470">
    <property type="entry name" value="Helix hairpin bin"/>
    <property type="match status" value="1"/>
</dbReference>
<protein>
    <submittedName>
        <fullName evidence="4">Efflux RND transporter periplasmic adaptor subunit</fullName>
    </submittedName>
</protein>
<reference evidence="4 5" key="1">
    <citation type="submission" date="2021-10" db="EMBL/GenBank/DDBJ databases">
        <title>Alishewanella koreense sp. nov. isolated from seawater of southwestern coast in South Korea and the proposal for the reclassification of Rheinheimera perlucida and Rheinheimera tuosuensis as Arsukibacterium perlucida and Arsukibacterium tuosuensis.</title>
        <authorList>
            <person name="Kim K.H."/>
            <person name="Ruan W."/>
            <person name="Kim K.R."/>
            <person name="Baek J.H."/>
            <person name="Jeon C.O."/>
        </authorList>
    </citation>
    <scope>NUCLEOTIDE SEQUENCE [LARGE SCALE GENOMIC DNA]</scope>
    <source>
        <strain evidence="4 5">16-MA</strain>
    </source>
</reference>
<feature type="domain" description="CzcB-like C-terminal circularly permuted SH3-like" evidence="3">
    <location>
        <begin position="314"/>
        <end position="347"/>
    </location>
</feature>
<sequence>MQFRPWIAAVAGCLVLFILLAFVKFTQVRAAIAFGESFPEPSETVAAIKVTTSLWQDSLQVLGEVKATRSLEVRNELEGVITAVGFCSGGSVEKDQVLLSLDSVNEQAALDAINAEIALATLDLSRLTQLVKTQASSRAQLDQVSAQLAIKQANARAIQATIAKKTLIAPFSGSTGLHELEVGGFLAANTLITRLIGNLDQVWIDFSVPQAAYQLSLSTALEISSVASADIKHQAKIIAIDPVISSISRNLRIRAELDNLDAQFKPGASVMVSLPIAAPISVIRLPNTAVRYDTFGAYVYVLAQAADDNLRANRRAVEVGAHDDKHIVILSGLSENEQVATVGSFKLSDGILVNLATADDAGPL</sequence>
<dbReference type="EMBL" id="JAEINI020000016">
    <property type="protein sequence ID" value="MCB5228182.1"/>
    <property type="molecule type" value="Genomic_DNA"/>
</dbReference>
<dbReference type="InterPro" id="IPR058792">
    <property type="entry name" value="Beta-barrel_RND_2"/>
</dbReference>
<dbReference type="Gene3D" id="2.40.50.100">
    <property type="match status" value="1"/>
</dbReference>
<dbReference type="NCBIfam" id="TIGR01730">
    <property type="entry name" value="RND_mfp"/>
    <property type="match status" value="1"/>
</dbReference>
<name>A0ABS8C758_9ALTE</name>
<dbReference type="InterPro" id="IPR058649">
    <property type="entry name" value="CzcB_C"/>
</dbReference>
<dbReference type="Pfam" id="PF25954">
    <property type="entry name" value="Beta-barrel_RND_2"/>
    <property type="match status" value="1"/>
</dbReference>
<comment type="caution">
    <text evidence="4">The sequence shown here is derived from an EMBL/GenBank/DDBJ whole genome shotgun (WGS) entry which is preliminary data.</text>
</comment>
<comment type="similarity">
    <text evidence="1">Belongs to the membrane fusion protein (MFP) (TC 8.A.1) family.</text>
</comment>
<dbReference type="Gene3D" id="2.40.420.20">
    <property type="match status" value="1"/>
</dbReference>
<proteinExistence type="inferred from homology"/>
<feature type="domain" description="CusB-like beta-barrel" evidence="2">
    <location>
        <begin position="201"/>
        <end position="274"/>
    </location>
</feature>
<gene>
    <name evidence="4" type="ORF">JAO78_015335</name>
</gene>
<evidence type="ECO:0000313" key="5">
    <source>
        <dbReference type="Proteomes" id="UP000633814"/>
    </source>
</evidence>
<accession>A0ABS8C758</accession>
<dbReference type="RefSeq" id="WP_226752246.1">
    <property type="nucleotide sequence ID" value="NZ_JAEINI020000016.1"/>
</dbReference>
<organism evidence="4 5">
    <name type="scientific">Alishewanella maricola</name>
    <dbReference type="NCBI Taxonomy" id="2795740"/>
    <lineage>
        <taxon>Bacteria</taxon>
        <taxon>Pseudomonadati</taxon>
        <taxon>Pseudomonadota</taxon>
        <taxon>Gammaproteobacteria</taxon>
        <taxon>Alteromonadales</taxon>
        <taxon>Alteromonadaceae</taxon>
        <taxon>Alishewanella</taxon>
    </lineage>
</organism>
<dbReference type="SUPFAM" id="SSF111369">
    <property type="entry name" value="HlyD-like secretion proteins"/>
    <property type="match status" value="1"/>
</dbReference>
<dbReference type="Gene3D" id="2.40.30.170">
    <property type="match status" value="1"/>
</dbReference>
<dbReference type="Proteomes" id="UP000633814">
    <property type="component" value="Unassembled WGS sequence"/>
</dbReference>